<dbReference type="Proteomes" id="UP001152797">
    <property type="component" value="Unassembled WGS sequence"/>
</dbReference>
<evidence type="ECO:0000256" key="3">
    <source>
        <dbReference type="ARBA" id="ARBA00022964"/>
    </source>
</evidence>
<dbReference type="PROSITE" id="PS50020">
    <property type="entry name" value="WW_DOMAIN_2"/>
    <property type="match status" value="1"/>
</dbReference>
<dbReference type="EMBL" id="CAMXCT030002779">
    <property type="protein sequence ID" value="CAL4787722.1"/>
    <property type="molecule type" value="Genomic_DNA"/>
</dbReference>
<reference evidence="8" key="1">
    <citation type="submission" date="2022-10" db="EMBL/GenBank/DDBJ databases">
        <authorList>
            <person name="Chen Y."/>
            <person name="Dougan E. K."/>
            <person name="Chan C."/>
            <person name="Rhodes N."/>
            <person name="Thang M."/>
        </authorList>
    </citation>
    <scope>NUCLEOTIDE SEQUENCE</scope>
</reference>
<dbReference type="Pfam" id="PF13640">
    <property type="entry name" value="2OG-FeII_Oxy_3"/>
    <property type="match status" value="1"/>
</dbReference>
<gene>
    <name evidence="8" type="ORF">C1SCF055_LOCUS26530</name>
</gene>
<dbReference type="EMBL" id="CAMXCT020002779">
    <property type="protein sequence ID" value="CAL1153785.1"/>
    <property type="molecule type" value="Genomic_DNA"/>
</dbReference>
<evidence type="ECO:0000259" key="6">
    <source>
        <dbReference type="PROSITE" id="PS50020"/>
    </source>
</evidence>
<evidence type="ECO:0000256" key="1">
    <source>
        <dbReference type="ARBA" id="ARBA00001961"/>
    </source>
</evidence>
<dbReference type="PROSITE" id="PS51471">
    <property type="entry name" value="FE2OG_OXY"/>
    <property type="match status" value="1"/>
</dbReference>
<dbReference type="InterPro" id="IPR036047">
    <property type="entry name" value="F-box-like_dom_sf"/>
</dbReference>
<keyword evidence="5" id="KW-0408">Iron</keyword>
<comment type="caution">
    <text evidence="8">The sequence shown here is derived from an EMBL/GenBank/DDBJ whole genome shotgun (WGS) entry which is preliminary data.</text>
</comment>
<feature type="domain" description="WW" evidence="6">
    <location>
        <begin position="36"/>
        <end position="69"/>
    </location>
</feature>
<dbReference type="InterPro" id="IPR006620">
    <property type="entry name" value="Pro_4_hyd_alph"/>
</dbReference>
<keyword evidence="4" id="KW-0560">Oxidoreductase</keyword>
<feature type="domain" description="Fe2OG dioxygenase" evidence="7">
    <location>
        <begin position="229"/>
        <end position="326"/>
    </location>
</feature>
<dbReference type="InterPro" id="IPR045054">
    <property type="entry name" value="P4HA-like"/>
</dbReference>
<comment type="cofactor">
    <cofactor evidence="1">
        <name>L-ascorbate</name>
        <dbReference type="ChEBI" id="CHEBI:38290"/>
    </cofactor>
</comment>
<dbReference type="PANTHER" id="PTHR10869:SF236">
    <property type="entry name" value="PROLYL 4-HYDROXYLASE ALPHA SUBUNIT DOMAIN-CONTAINING PROTEIN"/>
    <property type="match status" value="1"/>
</dbReference>
<dbReference type="GO" id="GO:0031418">
    <property type="term" value="F:L-ascorbic acid binding"/>
    <property type="evidence" value="ECO:0007669"/>
    <property type="project" value="InterPro"/>
</dbReference>
<keyword evidence="9" id="KW-0696">RNA-directed RNA polymerase</keyword>
<dbReference type="GO" id="GO:0004656">
    <property type="term" value="F:procollagen-proline 4-dioxygenase activity"/>
    <property type="evidence" value="ECO:0007669"/>
    <property type="project" value="TreeGrafter"/>
</dbReference>
<evidence type="ECO:0000256" key="2">
    <source>
        <dbReference type="ARBA" id="ARBA00022723"/>
    </source>
</evidence>
<dbReference type="InterPro" id="IPR043129">
    <property type="entry name" value="ATPase_NBD"/>
</dbReference>
<proteinExistence type="predicted"/>
<dbReference type="InterPro" id="IPR044862">
    <property type="entry name" value="Pro_4_hyd_alph_FE2OG_OXY"/>
</dbReference>
<dbReference type="GO" id="GO:0003968">
    <property type="term" value="F:RNA-directed RNA polymerase activity"/>
    <property type="evidence" value="ECO:0007669"/>
    <property type="project" value="UniProtKB-KW"/>
</dbReference>
<dbReference type="InterPro" id="IPR001202">
    <property type="entry name" value="WW_dom"/>
</dbReference>
<keyword evidence="9" id="KW-0808">Transferase</keyword>
<dbReference type="InterPro" id="IPR036020">
    <property type="entry name" value="WW_dom_sf"/>
</dbReference>
<sequence>MATSKARSILPAAREVQLAAQELQLTEAEATQRFSKGLPPGWTACCSEAGEVYYHQAAWGVSLWSHPGHPAPGRERLQTLAMNMMKRLKVKDGEKAGESGSEKGRTMHSIYDARSRHVPLETPQSLFSDALPSSVRREDLTGRAFALHGILAPAEAASYCRSAAAVGFAASDVRREFPEALRNNARLVHFSEALAAAVYSRLLPQLCHRDIFLLQPMGFGAEGRWKPSGVNPCFRISRYLPGEHFAQHCDGMYTNDDGECSIYSLVLYLNDEYEGGELEFPNSSFQFKLSAGTAVLFPHDMPHAALEVLQGTKFIARSELMFRCVDRQRPPKEPKIAQDPLFQRMAALYEHIGDLVALGDVDATTKAYQEALGIQIAHHGTEVVKEVKHRRSLLEDKTWESIFSFLEPLEVSRATMSVSSKWHEIASSGTLWQRWFKQRWPLADEILEGETYQLDSELKDWVGLYRREHLLSSASTAVIFPAACLTAYDGPHGSMHGPMPAVCRHNDTGLGWDRSLKQRQGWTFGKNVFHARNYKTWEKDGEVDFEVLPELFAWSFSQFKLRPSEQHLVVPSLPGLLTRSAQERLANILHRRFQVPRLSFATAPLCALAAHNLKTGTVIWGCAFGTCSIFCFHEEEEVVADFGRWDFQKATAVEVAQQLQTAQKLLHPAIASSVLQHVVISCQPCVRVETEKQRYGSHAEVDDTLRDWANAEALAEQLSVLGLTPELHASEPNDVVTGAQALAGRLPLAASPSEPQSWEWRAYAEGQWHRLSPYISAVFEGALRNDKEVSAVQLSGRLGLYLVANLEAFTITVAEPRNFRGWGINSFDDMEVLGAWCPLTRFLRGRPSTVPDRRKPEDLACSEELPEVQEVQGVPAWHVRTLAGKLVFSRRKDGPRMHLQDLLADCAKQLQTSQRRLQLLNGTSRTHCDDELQEALAVEDSVELLILVGPEPPAERPSEPINEQIPEDLPGEMAGRCDLQRALLTALHQQRH</sequence>
<evidence type="ECO:0000313" key="10">
    <source>
        <dbReference type="Proteomes" id="UP001152797"/>
    </source>
</evidence>
<reference evidence="9 10" key="2">
    <citation type="submission" date="2024-05" db="EMBL/GenBank/DDBJ databases">
        <authorList>
            <person name="Chen Y."/>
            <person name="Shah S."/>
            <person name="Dougan E. K."/>
            <person name="Thang M."/>
            <person name="Chan C."/>
        </authorList>
    </citation>
    <scope>NUCLEOTIDE SEQUENCE [LARGE SCALE GENOMIC DNA]</scope>
</reference>
<dbReference type="GO" id="GO:0005783">
    <property type="term" value="C:endoplasmic reticulum"/>
    <property type="evidence" value="ECO:0007669"/>
    <property type="project" value="TreeGrafter"/>
</dbReference>
<dbReference type="PANTHER" id="PTHR10869">
    <property type="entry name" value="PROLYL 4-HYDROXYLASE ALPHA SUBUNIT"/>
    <property type="match status" value="1"/>
</dbReference>
<dbReference type="SUPFAM" id="SSF81383">
    <property type="entry name" value="F-box domain"/>
    <property type="match status" value="1"/>
</dbReference>
<keyword evidence="10" id="KW-1185">Reference proteome</keyword>
<dbReference type="SUPFAM" id="SSF51045">
    <property type="entry name" value="WW domain"/>
    <property type="match status" value="1"/>
</dbReference>
<keyword evidence="9" id="KW-0548">Nucleotidyltransferase</keyword>
<name>A0A9P1CZB2_9DINO</name>
<keyword evidence="3" id="KW-0223">Dioxygenase</keyword>
<dbReference type="Gene3D" id="2.20.70.10">
    <property type="match status" value="1"/>
</dbReference>
<dbReference type="Gene3D" id="1.20.1280.50">
    <property type="match status" value="1"/>
</dbReference>
<dbReference type="EMBL" id="CAMXCT010002779">
    <property type="protein sequence ID" value="CAI4000410.1"/>
    <property type="molecule type" value="Genomic_DNA"/>
</dbReference>
<dbReference type="SUPFAM" id="SSF53067">
    <property type="entry name" value="Actin-like ATPase domain"/>
    <property type="match status" value="1"/>
</dbReference>
<accession>A0A9P1CZB2</accession>
<dbReference type="OrthoDB" id="69177at2759"/>
<dbReference type="AlphaFoldDB" id="A0A9P1CZB2"/>
<dbReference type="InterPro" id="IPR005123">
    <property type="entry name" value="Oxoglu/Fe-dep_dioxygenase_dom"/>
</dbReference>
<dbReference type="CDD" id="cd00201">
    <property type="entry name" value="WW"/>
    <property type="match status" value="1"/>
</dbReference>
<dbReference type="SMART" id="SM00702">
    <property type="entry name" value="P4Hc"/>
    <property type="match status" value="1"/>
</dbReference>
<evidence type="ECO:0000259" key="7">
    <source>
        <dbReference type="PROSITE" id="PS51471"/>
    </source>
</evidence>
<evidence type="ECO:0000313" key="9">
    <source>
        <dbReference type="EMBL" id="CAL4787722.1"/>
    </source>
</evidence>
<dbReference type="Gene3D" id="2.60.120.620">
    <property type="entry name" value="q2cbj1_9rhob like domain"/>
    <property type="match status" value="1"/>
</dbReference>
<protein>
    <submittedName>
        <fullName evidence="9">RNA-dependent RNA polymerase</fullName>
    </submittedName>
</protein>
<keyword evidence="2" id="KW-0479">Metal-binding</keyword>
<evidence type="ECO:0000256" key="5">
    <source>
        <dbReference type="ARBA" id="ARBA00023004"/>
    </source>
</evidence>
<evidence type="ECO:0000313" key="8">
    <source>
        <dbReference type="EMBL" id="CAI4000410.1"/>
    </source>
</evidence>
<organism evidence="8">
    <name type="scientific">Cladocopium goreaui</name>
    <dbReference type="NCBI Taxonomy" id="2562237"/>
    <lineage>
        <taxon>Eukaryota</taxon>
        <taxon>Sar</taxon>
        <taxon>Alveolata</taxon>
        <taxon>Dinophyceae</taxon>
        <taxon>Suessiales</taxon>
        <taxon>Symbiodiniaceae</taxon>
        <taxon>Cladocopium</taxon>
    </lineage>
</organism>
<dbReference type="GO" id="GO:0005506">
    <property type="term" value="F:iron ion binding"/>
    <property type="evidence" value="ECO:0007669"/>
    <property type="project" value="InterPro"/>
</dbReference>
<evidence type="ECO:0000256" key="4">
    <source>
        <dbReference type="ARBA" id="ARBA00023002"/>
    </source>
</evidence>